<dbReference type="RefSeq" id="WP_057954158.1">
    <property type="nucleotide sequence ID" value="NZ_CP013118.1"/>
</dbReference>
<dbReference type="STRING" id="1307839.L21SP5_03194"/>
<evidence type="ECO:0000313" key="2">
    <source>
        <dbReference type="Proteomes" id="UP000064893"/>
    </source>
</evidence>
<dbReference type="AlphaFoldDB" id="A0A0S2I343"/>
<dbReference type="Proteomes" id="UP000064893">
    <property type="component" value="Chromosome"/>
</dbReference>
<name>A0A0S2I343_9BACT</name>
<evidence type="ECO:0000313" key="1">
    <source>
        <dbReference type="EMBL" id="ALO16809.1"/>
    </source>
</evidence>
<gene>
    <name evidence="1" type="ORF">L21SP5_03194</name>
</gene>
<keyword evidence="2" id="KW-1185">Reference proteome</keyword>
<sequence>MRGIILFLLSLLTGILHSQNIDIQIVNKNKQTPISFVSIIANNKLFITNEKGRVGLPISKNQIIKIQHVSYKTKTIISDSLKHNTTIELELKDYTLPEVSVTPIDSKYYIKLLAEIVDKYRKKINPNKLNYVYYLEAKDVVYKEKIKALLNVNYSPGKGFRLPNNYLIAGDFWFMNENPFFNINTESFLLNYDPFAIKQPVANSYMFTNQRRIKSLKRHLFNISAVNDSLIKYVFNREESDFVQEVIVNRRSNKIDGVYFKDKDINAFTNIKNTNSIAISNLELQYSYQNTEAIPSSITYNLEFTYGDASHQVRGFFKRDETPTENVQSLYLGPDLPPNIYQSIMLNEAKPDYIDSVFADYTYTGFELSKTHGLQRKNIGITKNALSVFENQEGLAVWNENGIADNEYSFEVVDNQLYREGSSLKVHQSKLGFIWTFNFEKTDGQWSATSYRTIMDNRNTVFYFRHTDALNSTFNVNLVFDFIESQRRKCLDSLMNTKGLSLNDTKIFVQKCYNETISKATAICDKIVRNEFNLENQLKLNAEIYNHLEIDRFEALAENLITDEESFKIFYNYLQISYDYLNSKSFFQKFDAVTQYIRHSKKIISIILKNSSIANKYVGAMNISLAHAYFISGDSKLACECLRKAKSYWPAGYSEAKKRVAFFNEKSIQNCFSKE</sequence>
<accession>A0A0S2I343</accession>
<reference evidence="1 2" key="1">
    <citation type="submission" date="2015-11" db="EMBL/GenBank/DDBJ databases">
        <title>Description and complete genome sequence of a novel strain predominating in hypersaline microbial mats and representing a new family of the Bacteriodetes phylum.</title>
        <authorList>
            <person name="Spring S."/>
            <person name="Bunk B."/>
            <person name="Sproer C."/>
            <person name="Klenk H.-P."/>
        </authorList>
    </citation>
    <scope>NUCLEOTIDE SEQUENCE [LARGE SCALE GENOMIC DNA]</scope>
    <source>
        <strain evidence="1 2">L21-Spi-D4</strain>
    </source>
</reference>
<organism evidence="1 2">
    <name type="scientific">Salinivirga cyanobacteriivorans</name>
    <dbReference type="NCBI Taxonomy" id="1307839"/>
    <lineage>
        <taxon>Bacteria</taxon>
        <taxon>Pseudomonadati</taxon>
        <taxon>Bacteroidota</taxon>
        <taxon>Bacteroidia</taxon>
        <taxon>Bacteroidales</taxon>
        <taxon>Salinivirgaceae</taxon>
        <taxon>Salinivirga</taxon>
    </lineage>
</organism>
<protein>
    <submittedName>
        <fullName evidence="1">Uncharacterized protein</fullName>
    </submittedName>
</protein>
<proteinExistence type="predicted"/>
<dbReference type="KEGG" id="blq:L21SP5_03194"/>
<dbReference type="EMBL" id="CP013118">
    <property type="protein sequence ID" value="ALO16809.1"/>
    <property type="molecule type" value="Genomic_DNA"/>
</dbReference>